<gene>
    <name evidence="1" type="ORF">LNQ49_08580</name>
</gene>
<proteinExistence type="predicted"/>
<protein>
    <submittedName>
        <fullName evidence="1">Uncharacterized protein</fullName>
    </submittedName>
</protein>
<dbReference type="RefSeq" id="WP_229988259.1">
    <property type="nucleotide sequence ID" value="NZ_JAJJMO010000001.1"/>
</dbReference>
<keyword evidence="2" id="KW-1185">Reference proteome</keyword>
<comment type="caution">
    <text evidence="1">The sequence shown here is derived from an EMBL/GenBank/DDBJ whole genome shotgun (WGS) entry which is preliminary data.</text>
</comment>
<accession>A0ABS8MS84</accession>
<dbReference type="Proteomes" id="UP001430919">
    <property type="component" value="Unassembled WGS sequence"/>
</dbReference>
<organism evidence="1 2">
    <name type="scientific">Flavobacterium pisciphilum</name>
    <dbReference type="NCBI Taxonomy" id="2893755"/>
    <lineage>
        <taxon>Bacteria</taxon>
        <taxon>Pseudomonadati</taxon>
        <taxon>Bacteroidota</taxon>
        <taxon>Flavobacteriia</taxon>
        <taxon>Flavobacteriales</taxon>
        <taxon>Flavobacteriaceae</taxon>
        <taxon>Flavobacterium</taxon>
    </lineage>
</organism>
<evidence type="ECO:0000313" key="1">
    <source>
        <dbReference type="EMBL" id="MCC9071633.1"/>
    </source>
</evidence>
<evidence type="ECO:0000313" key="2">
    <source>
        <dbReference type="Proteomes" id="UP001430919"/>
    </source>
</evidence>
<dbReference type="EMBL" id="JAJJMO010000001">
    <property type="protein sequence ID" value="MCC9071633.1"/>
    <property type="molecule type" value="Genomic_DNA"/>
</dbReference>
<name>A0ABS8MS84_9FLAO</name>
<reference evidence="1" key="1">
    <citation type="submission" date="2021-11" db="EMBL/GenBank/DDBJ databases">
        <title>Description of novel Flavobacterium species.</title>
        <authorList>
            <person name="Saticioglu I.B."/>
            <person name="Ay H."/>
            <person name="Altun S."/>
            <person name="Duman M."/>
        </authorList>
    </citation>
    <scope>NUCLEOTIDE SEQUENCE</scope>
    <source>
        <strain evidence="1">F-65</strain>
    </source>
</reference>
<sequence length="152" mass="16983">MSTTNLNSEILVKFPPGICIENSTVEPIGSVTFPENKSKALLPPIVQASFKDHKERLVIQAIVFIAQDEQSELSLSIFQNCYVNIEGIPQLQFFICYDMIETVAKEFNVYEVSFDAEPIPFEGFSQIKTIETFLWDVDPVASRGTVTTVQAG</sequence>